<feature type="transmembrane region" description="Helical" evidence="1">
    <location>
        <begin position="43"/>
        <end position="62"/>
    </location>
</feature>
<dbReference type="EMBL" id="BOQN01000095">
    <property type="protein sequence ID" value="GIM95546.1"/>
    <property type="molecule type" value="Genomic_DNA"/>
</dbReference>
<dbReference type="Proteomes" id="UP000677082">
    <property type="component" value="Unassembled WGS sequence"/>
</dbReference>
<accession>A0A919TK56</accession>
<name>A0A919TK56_9ACTN</name>
<evidence type="ECO:0000313" key="2">
    <source>
        <dbReference type="EMBL" id="GIM95546.1"/>
    </source>
</evidence>
<dbReference type="InterPro" id="IPR021401">
    <property type="entry name" value="DUF3040"/>
</dbReference>
<proteinExistence type="predicted"/>
<keyword evidence="1" id="KW-0472">Membrane</keyword>
<reference evidence="2 3" key="1">
    <citation type="submission" date="2021-03" db="EMBL/GenBank/DDBJ databases">
        <title>Whole genome shotgun sequence of Actinoplanes toevensis NBRC 105298.</title>
        <authorList>
            <person name="Komaki H."/>
            <person name="Tamura T."/>
        </authorList>
    </citation>
    <scope>NUCLEOTIDE SEQUENCE [LARGE SCALE GENOMIC DNA]</scope>
    <source>
        <strain evidence="2 3">NBRC 105298</strain>
    </source>
</reference>
<sequence>MLSREDSRRLAELERHMWRDDPDFCMRMSGGELRAVPRRRYPVALIFTAIVIWLAAITLGVLGWWPAAILAALCGTAVFAALIARGARRGRKRA</sequence>
<evidence type="ECO:0000256" key="1">
    <source>
        <dbReference type="SAM" id="Phobius"/>
    </source>
</evidence>
<comment type="caution">
    <text evidence="2">The sequence shown here is derived from an EMBL/GenBank/DDBJ whole genome shotgun (WGS) entry which is preliminary data.</text>
</comment>
<organism evidence="2 3">
    <name type="scientific">Paractinoplanes toevensis</name>
    <dbReference type="NCBI Taxonomy" id="571911"/>
    <lineage>
        <taxon>Bacteria</taxon>
        <taxon>Bacillati</taxon>
        <taxon>Actinomycetota</taxon>
        <taxon>Actinomycetes</taxon>
        <taxon>Micromonosporales</taxon>
        <taxon>Micromonosporaceae</taxon>
        <taxon>Paractinoplanes</taxon>
    </lineage>
</organism>
<dbReference type="Pfam" id="PF11239">
    <property type="entry name" value="DUF3040"/>
    <property type="match status" value="1"/>
</dbReference>
<dbReference type="AlphaFoldDB" id="A0A919TK56"/>
<evidence type="ECO:0008006" key="4">
    <source>
        <dbReference type="Google" id="ProtNLM"/>
    </source>
</evidence>
<keyword evidence="3" id="KW-1185">Reference proteome</keyword>
<protein>
    <recommendedName>
        <fullName evidence="4">DUF3040 domain-containing protein</fullName>
    </recommendedName>
</protein>
<keyword evidence="1" id="KW-1133">Transmembrane helix</keyword>
<gene>
    <name evidence="2" type="ORF">Ato02nite_073390</name>
</gene>
<evidence type="ECO:0000313" key="3">
    <source>
        <dbReference type="Proteomes" id="UP000677082"/>
    </source>
</evidence>
<keyword evidence="1" id="KW-0812">Transmembrane</keyword>
<feature type="transmembrane region" description="Helical" evidence="1">
    <location>
        <begin position="68"/>
        <end position="87"/>
    </location>
</feature>